<dbReference type="InterPro" id="IPR018392">
    <property type="entry name" value="LysM"/>
</dbReference>
<accession>B1ZX72</accession>
<keyword evidence="5" id="KW-1185">Reference proteome</keyword>
<proteinExistence type="predicted"/>
<evidence type="ECO:0000259" key="3">
    <source>
        <dbReference type="PROSITE" id="PS51782"/>
    </source>
</evidence>
<dbReference type="EMBL" id="CP001032">
    <property type="protein sequence ID" value="ACB76124.1"/>
    <property type="molecule type" value="Genomic_DNA"/>
</dbReference>
<dbReference type="AlphaFoldDB" id="B1ZX72"/>
<dbReference type="OrthoDB" id="194367at2"/>
<reference evidence="4 5" key="1">
    <citation type="journal article" date="2011" name="J. Bacteriol.">
        <title>Genome sequence of the verrucomicrobium Opitutus terrae PB90-1, an abundant inhabitant of rice paddy soil ecosystems.</title>
        <authorList>
            <person name="van Passel M.W."/>
            <person name="Kant R."/>
            <person name="Palva A."/>
            <person name="Copeland A."/>
            <person name="Lucas S."/>
            <person name="Lapidus A."/>
            <person name="Glavina del Rio T."/>
            <person name="Pitluck S."/>
            <person name="Goltsman E."/>
            <person name="Clum A."/>
            <person name="Sun H."/>
            <person name="Schmutz J."/>
            <person name="Larimer F.W."/>
            <person name="Land M.L."/>
            <person name="Hauser L."/>
            <person name="Kyrpides N."/>
            <person name="Mikhailova N."/>
            <person name="Richardson P.P."/>
            <person name="Janssen P.H."/>
            <person name="de Vos W.M."/>
            <person name="Smidt H."/>
        </authorList>
    </citation>
    <scope>NUCLEOTIDE SEQUENCE [LARGE SCALE GENOMIC DNA]</scope>
    <source>
        <strain evidence="5">DSM 11246 / JCM 15787 / PB90-1</strain>
    </source>
</reference>
<dbReference type="KEGG" id="ote:Oter_2843"/>
<dbReference type="Pfam" id="PF01476">
    <property type="entry name" value="LysM"/>
    <property type="match status" value="1"/>
</dbReference>
<dbReference type="InterPro" id="IPR036779">
    <property type="entry name" value="LysM_dom_sf"/>
</dbReference>
<feature type="coiled-coil region" evidence="1">
    <location>
        <begin position="31"/>
        <end position="65"/>
    </location>
</feature>
<dbReference type="STRING" id="452637.Oter_2843"/>
<dbReference type="eggNOG" id="COG1388">
    <property type="taxonomic scope" value="Bacteria"/>
</dbReference>
<protein>
    <submittedName>
        <fullName evidence="4">Peptidoglycan-binding LysM</fullName>
    </submittedName>
</protein>
<dbReference type="HOGENOM" id="CLU_116326_0_0_0"/>
<gene>
    <name evidence="4" type="ordered locus">Oter_2843</name>
</gene>
<dbReference type="Gene3D" id="3.10.350.10">
    <property type="entry name" value="LysM domain"/>
    <property type="match status" value="1"/>
</dbReference>
<feature type="signal peptide" evidence="2">
    <location>
        <begin position="1"/>
        <end position="17"/>
    </location>
</feature>
<evidence type="ECO:0000313" key="4">
    <source>
        <dbReference type="EMBL" id="ACB76124.1"/>
    </source>
</evidence>
<evidence type="ECO:0000313" key="5">
    <source>
        <dbReference type="Proteomes" id="UP000007013"/>
    </source>
</evidence>
<dbReference type="CDD" id="cd00118">
    <property type="entry name" value="LysM"/>
    <property type="match status" value="1"/>
</dbReference>
<name>B1ZX72_OPITP</name>
<feature type="domain" description="LysM" evidence="3">
    <location>
        <begin position="139"/>
        <end position="183"/>
    </location>
</feature>
<dbReference type="Proteomes" id="UP000007013">
    <property type="component" value="Chromosome"/>
</dbReference>
<keyword evidence="1" id="KW-0175">Coiled coil</keyword>
<dbReference type="SUPFAM" id="SSF54106">
    <property type="entry name" value="LysM domain"/>
    <property type="match status" value="1"/>
</dbReference>
<dbReference type="RefSeq" id="WP_012375659.1">
    <property type="nucleotide sequence ID" value="NC_010571.1"/>
</dbReference>
<evidence type="ECO:0000256" key="1">
    <source>
        <dbReference type="SAM" id="Coils"/>
    </source>
</evidence>
<organism evidence="4 5">
    <name type="scientific">Opitutus terrae (strain DSM 11246 / JCM 15787 / PB90-1)</name>
    <dbReference type="NCBI Taxonomy" id="452637"/>
    <lineage>
        <taxon>Bacteria</taxon>
        <taxon>Pseudomonadati</taxon>
        <taxon>Verrucomicrobiota</taxon>
        <taxon>Opitutia</taxon>
        <taxon>Opitutales</taxon>
        <taxon>Opitutaceae</taxon>
        <taxon>Opitutus</taxon>
    </lineage>
</organism>
<evidence type="ECO:0000256" key="2">
    <source>
        <dbReference type="SAM" id="SignalP"/>
    </source>
</evidence>
<feature type="chain" id="PRO_5002774543" evidence="2">
    <location>
        <begin position="18"/>
        <end position="187"/>
    </location>
</feature>
<sequence length="187" mass="20022">MWKTVLWALVLAASASAQTPSVELANLREDVRGLVQRVGELSLRVEQLERENTQLRAQAGEAGRSYATVAQLNEAVAALNQSIRASAASTRSETLQQVSGQMETLAKQTNAAIDSLAKGLATRAPVQTTFTEDYPKEGISYTVQRGDTLAVIARKTGAKVQDIVNANKISDPSRINVGQTLFIPGGK</sequence>
<dbReference type="SMART" id="SM00257">
    <property type="entry name" value="LysM"/>
    <property type="match status" value="1"/>
</dbReference>
<keyword evidence="2" id="KW-0732">Signal</keyword>
<dbReference type="PROSITE" id="PS51782">
    <property type="entry name" value="LYSM"/>
    <property type="match status" value="1"/>
</dbReference>